<evidence type="ECO:0000259" key="1">
    <source>
        <dbReference type="Pfam" id="PF00534"/>
    </source>
</evidence>
<reference evidence="2" key="1">
    <citation type="submission" date="2022-12" db="EMBL/GenBank/DDBJ databases">
        <title>Polyphasic identification of a Novel Hot-Spring Cyanobacterium Ocullathermofonsia sinensis gen nov. sp. nov. and Genomic Insights on its Adaptations to the Thermal Habitat.</title>
        <authorList>
            <person name="Daroch M."/>
            <person name="Tang J."/>
            <person name="Jiang Y."/>
        </authorList>
    </citation>
    <scope>NUCLEOTIDE SEQUENCE</scope>
    <source>
        <strain evidence="2">PKUAC-SCTA174</strain>
    </source>
</reference>
<protein>
    <submittedName>
        <fullName evidence="2">Glycosyltransferase family 4 protein</fullName>
    </submittedName>
</protein>
<organism evidence="2 3">
    <name type="scientific">Thermocoleostomius sinensis A174</name>
    <dbReference type="NCBI Taxonomy" id="2016057"/>
    <lineage>
        <taxon>Bacteria</taxon>
        <taxon>Bacillati</taxon>
        <taxon>Cyanobacteriota</taxon>
        <taxon>Cyanophyceae</taxon>
        <taxon>Oculatellales</taxon>
        <taxon>Oculatellaceae</taxon>
        <taxon>Thermocoleostomius</taxon>
    </lineage>
</organism>
<dbReference type="AlphaFoldDB" id="A0A9E8ZFR1"/>
<keyword evidence="3" id="KW-1185">Reference proteome</keyword>
<dbReference type="CDD" id="cd03801">
    <property type="entry name" value="GT4_PimA-like"/>
    <property type="match status" value="1"/>
</dbReference>
<gene>
    <name evidence="2" type="ORF">OXH18_00625</name>
</gene>
<evidence type="ECO:0000313" key="3">
    <source>
        <dbReference type="Proteomes" id="UP001163152"/>
    </source>
</evidence>
<feature type="domain" description="Glycosyl transferase family 1" evidence="1">
    <location>
        <begin position="230"/>
        <end position="387"/>
    </location>
</feature>
<dbReference type="EMBL" id="CP113797">
    <property type="protein sequence ID" value="WAL60533.1"/>
    <property type="molecule type" value="Genomic_DNA"/>
</dbReference>
<name>A0A9E8ZFR1_9CYAN</name>
<sequence>MKVLIATENASMRMSGEAALPIYYFERLRQRGVDVWMVCHERNREELRERYPNDEDFQKFYFIEDTSLQKKINNAGEWIPFRVRDLILGQWVHWITQSRARLLVKDLVKKFDIQLVFEPAPISPKALSCMYDVGAPVAIGPLCGGMDFPPAFRHLESPIGRISTQLGRVMSEIVNRIVPGKVQAEVLLVANQRTAKALPKGCRGKIYEVVESGVDLSLWKPTPRPIKDASQPTRFVYMARFVDQKGIPFLIEAFKQVAAKTNSVLELIGDGELYQSIKNQVAALGLQDRVVFHGRLPLETAAELVRECDVYMVPAIRDCGGCAMLEAMAIGMPVIAANWAGPGEYADPSCGILVDLNTQEEFINGLAAAMIRLSESPELRLQMGEASLQRVRSNYLDWDSKVDRIVEIFEETLAAQKKNSSVSYRPSLTWNKSNLVEQ</sequence>
<dbReference type="Proteomes" id="UP001163152">
    <property type="component" value="Chromosome"/>
</dbReference>
<evidence type="ECO:0000313" key="2">
    <source>
        <dbReference type="EMBL" id="WAL60533.1"/>
    </source>
</evidence>
<dbReference type="SUPFAM" id="SSF53756">
    <property type="entry name" value="UDP-Glycosyltransferase/glycogen phosphorylase"/>
    <property type="match status" value="1"/>
</dbReference>
<dbReference type="Pfam" id="PF00534">
    <property type="entry name" value="Glycos_transf_1"/>
    <property type="match status" value="1"/>
</dbReference>
<dbReference type="PANTHER" id="PTHR12526:SF572">
    <property type="entry name" value="BLL5144 PROTEIN"/>
    <property type="match status" value="1"/>
</dbReference>
<dbReference type="KEGG" id="tsin:OXH18_00625"/>
<dbReference type="PANTHER" id="PTHR12526">
    <property type="entry name" value="GLYCOSYLTRANSFERASE"/>
    <property type="match status" value="1"/>
</dbReference>
<accession>A0A9E8ZFR1</accession>
<proteinExistence type="predicted"/>
<dbReference type="InterPro" id="IPR001296">
    <property type="entry name" value="Glyco_trans_1"/>
</dbReference>
<dbReference type="GO" id="GO:0016757">
    <property type="term" value="F:glycosyltransferase activity"/>
    <property type="evidence" value="ECO:0007669"/>
    <property type="project" value="InterPro"/>
</dbReference>
<dbReference type="RefSeq" id="WP_268610458.1">
    <property type="nucleotide sequence ID" value="NZ_CP113797.1"/>
</dbReference>
<dbReference type="Gene3D" id="3.40.50.2000">
    <property type="entry name" value="Glycogen Phosphorylase B"/>
    <property type="match status" value="2"/>
</dbReference>